<keyword evidence="4" id="KW-0274">FAD</keyword>
<comment type="cofactor">
    <cofactor evidence="1">
        <name>FAD</name>
        <dbReference type="ChEBI" id="CHEBI:57692"/>
    </cofactor>
</comment>
<dbReference type="EMBL" id="ML179137">
    <property type="protein sequence ID" value="THU98373.1"/>
    <property type="molecule type" value="Genomic_DNA"/>
</dbReference>
<evidence type="ECO:0000256" key="4">
    <source>
        <dbReference type="ARBA" id="ARBA00022827"/>
    </source>
</evidence>
<evidence type="ECO:0000313" key="9">
    <source>
        <dbReference type="Proteomes" id="UP000297245"/>
    </source>
</evidence>
<feature type="chain" id="PRO_5020636537" evidence="6">
    <location>
        <begin position="22"/>
        <end position="499"/>
    </location>
</feature>
<evidence type="ECO:0000256" key="2">
    <source>
        <dbReference type="ARBA" id="ARBA00005466"/>
    </source>
</evidence>
<dbReference type="GO" id="GO:0016491">
    <property type="term" value="F:oxidoreductase activity"/>
    <property type="evidence" value="ECO:0007669"/>
    <property type="project" value="UniProtKB-KW"/>
</dbReference>
<organism evidence="8 9">
    <name type="scientific">Dendrothele bispora (strain CBS 962.96)</name>
    <dbReference type="NCBI Taxonomy" id="1314807"/>
    <lineage>
        <taxon>Eukaryota</taxon>
        <taxon>Fungi</taxon>
        <taxon>Dikarya</taxon>
        <taxon>Basidiomycota</taxon>
        <taxon>Agaricomycotina</taxon>
        <taxon>Agaricomycetes</taxon>
        <taxon>Agaricomycetidae</taxon>
        <taxon>Agaricales</taxon>
        <taxon>Agaricales incertae sedis</taxon>
        <taxon>Dendrothele</taxon>
    </lineage>
</organism>
<dbReference type="Pfam" id="PF08031">
    <property type="entry name" value="BBE"/>
    <property type="match status" value="1"/>
</dbReference>
<keyword evidence="5" id="KW-0560">Oxidoreductase</keyword>
<evidence type="ECO:0000256" key="3">
    <source>
        <dbReference type="ARBA" id="ARBA00022630"/>
    </source>
</evidence>
<proteinExistence type="inferred from homology"/>
<dbReference type="InterPro" id="IPR016166">
    <property type="entry name" value="FAD-bd_PCMH"/>
</dbReference>
<evidence type="ECO:0000256" key="6">
    <source>
        <dbReference type="SAM" id="SignalP"/>
    </source>
</evidence>
<dbReference type="PANTHER" id="PTHR42973:SF39">
    <property type="entry name" value="FAD-BINDING PCMH-TYPE DOMAIN-CONTAINING PROTEIN"/>
    <property type="match status" value="1"/>
</dbReference>
<gene>
    <name evidence="8" type="ORF">K435DRAFT_828448</name>
</gene>
<keyword evidence="6" id="KW-0732">Signal</keyword>
<protein>
    <submittedName>
        <fullName evidence="8">FAD-binding domain-containing protein</fullName>
    </submittedName>
</protein>
<name>A0A4S8M931_DENBC</name>
<dbReference type="PANTHER" id="PTHR42973">
    <property type="entry name" value="BINDING OXIDOREDUCTASE, PUTATIVE (AFU_ORTHOLOGUE AFUA_1G17690)-RELATED"/>
    <property type="match status" value="1"/>
</dbReference>
<dbReference type="InterPro" id="IPR036318">
    <property type="entry name" value="FAD-bd_PCMH-like_sf"/>
</dbReference>
<dbReference type="InterPro" id="IPR050416">
    <property type="entry name" value="FAD-linked_Oxidoreductase"/>
</dbReference>
<dbReference type="OrthoDB" id="407275at2759"/>
<dbReference type="Gene3D" id="3.30.465.10">
    <property type="match status" value="1"/>
</dbReference>
<accession>A0A4S8M931</accession>
<dbReference type="PROSITE" id="PS51387">
    <property type="entry name" value="FAD_PCMH"/>
    <property type="match status" value="1"/>
</dbReference>
<dbReference type="AlphaFoldDB" id="A0A4S8M931"/>
<dbReference type="Gene3D" id="3.40.462.20">
    <property type="match status" value="1"/>
</dbReference>
<dbReference type="InterPro" id="IPR012951">
    <property type="entry name" value="BBE"/>
</dbReference>
<evidence type="ECO:0000256" key="1">
    <source>
        <dbReference type="ARBA" id="ARBA00001974"/>
    </source>
</evidence>
<keyword evidence="3" id="KW-0285">Flavoprotein</keyword>
<keyword evidence="9" id="KW-1185">Reference proteome</keyword>
<feature type="domain" description="FAD-binding PCMH-type" evidence="7">
    <location>
        <begin position="57"/>
        <end position="229"/>
    </location>
</feature>
<comment type="similarity">
    <text evidence="2">Belongs to the oxygen-dependent FAD-linked oxidoreductase family.</text>
</comment>
<feature type="signal peptide" evidence="6">
    <location>
        <begin position="1"/>
        <end position="21"/>
    </location>
</feature>
<dbReference type="Pfam" id="PF01565">
    <property type="entry name" value="FAD_binding_4"/>
    <property type="match status" value="1"/>
</dbReference>
<dbReference type="SUPFAM" id="SSF56176">
    <property type="entry name" value="FAD-binding/transporter-associated domain-like"/>
    <property type="match status" value="1"/>
</dbReference>
<dbReference type="GO" id="GO:0071949">
    <property type="term" value="F:FAD binding"/>
    <property type="evidence" value="ECO:0007669"/>
    <property type="project" value="InterPro"/>
</dbReference>
<evidence type="ECO:0000313" key="8">
    <source>
        <dbReference type="EMBL" id="THU98373.1"/>
    </source>
</evidence>
<evidence type="ECO:0000259" key="7">
    <source>
        <dbReference type="PROSITE" id="PS51387"/>
    </source>
</evidence>
<sequence length="499" mass="54660">MKNHFIFALFVVAYATTISLAENITTLRSQLQKHGVTAIFPGDPAYANASAAFNMRFSFSPIAITFPETSQQVSASIKAGASQDLNVVARSGGHSYIANGLGGKNGSLVVDLSRMKAMAYDDEKEIMSIQTGNRLGDIALALNDHGRAIPHGRCTYVGIGGHSGHGGFGFASRMWGLNLDVVHSVEVVLANGTIATVSESENPELFWGIRGSSSSFGIVTSIEFNTFPAPSAATIFQFNWSFNLTEATQALSNWQSFVDTDIPPQLGGELVLTRGPSSGQVNVQFFGGYWGPHEDFNSTIAPFMNTFPTPQSQNVTSGNWLEGLEALVFGALNTSTMIESRDTFYAKSVMTPEQVPMTEEAMKAFITYLGTEGISSNTSWFVEVELYGGSNSAINAVPLDSTAFAHRSTRFNLQLYASSADRLPPYPSDGFTFVEGMANSIIFNMPDNWDWASYVNYPDERLEDWQRLYYGSHYERLQALKHYVDPDDVFFFPESIEEP</sequence>
<reference evidence="8 9" key="1">
    <citation type="journal article" date="2019" name="Nat. Ecol. Evol.">
        <title>Megaphylogeny resolves global patterns of mushroom evolution.</title>
        <authorList>
            <person name="Varga T."/>
            <person name="Krizsan K."/>
            <person name="Foldi C."/>
            <person name="Dima B."/>
            <person name="Sanchez-Garcia M."/>
            <person name="Sanchez-Ramirez S."/>
            <person name="Szollosi G.J."/>
            <person name="Szarkandi J.G."/>
            <person name="Papp V."/>
            <person name="Albert L."/>
            <person name="Andreopoulos W."/>
            <person name="Angelini C."/>
            <person name="Antonin V."/>
            <person name="Barry K.W."/>
            <person name="Bougher N.L."/>
            <person name="Buchanan P."/>
            <person name="Buyck B."/>
            <person name="Bense V."/>
            <person name="Catcheside P."/>
            <person name="Chovatia M."/>
            <person name="Cooper J."/>
            <person name="Damon W."/>
            <person name="Desjardin D."/>
            <person name="Finy P."/>
            <person name="Geml J."/>
            <person name="Haridas S."/>
            <person name="Hughes K."/>
            <person name="Justo A."/>
            <person name="Karasinski D."/>
            <person name="Kautmanova I."/>
            <person name="Kiss B."/>
            <person name="Kocsube S."/>
            <person name="Kotiranta H."/>
            <person name="LaButti K.M."/>
            <person name="Lechner B.E."/>
            <person name="Liimatainen K."/>
            <person name="Lipzen A."/>
            <person name="Lukacs Z."/>
            <person name="Mihaltcheva S."/>
            <person name="Morgado L.N."/>
            <person name="Niskanen T."/>
            <person name="Noordeloos M.E."/>
            <person name="Ohm R.A."/>
            <person name="Ortiz-Santana B."/>
            <person name="Ovrebo C."/>
            <person name="Racz N."/>
            <person name="Riley R."/>
            <person name="Savchenko A."/>
            <person name="Shiryaev A."/>
            <person name="Soop K."/>
            <person name="Spirin V."/>
            <person name="Szebenyi C."/>
            <person name="Tomsovsky M."/>
            <person name="Tulloss R.E."/>
            <person name="Uehling J."/>
            <person name="Grigoriev I.V."/>
            <person name="Vagvolgyi C."/>
            <person name="Papp T."/>
            <person name="Martin F.M."/>
            <person name="Miettinen O."/>
            <person name="Hibbett D.S."/>
            <person name="Nagy L.G."/>
        </authorList>
    </citation>
    <scope>NUCLEOTIDE SEQUENCE [LARGE SCALE GENOMIC DNA]</scope>
    <source>
        <strain evidence="8 9">CBS 962.96</strain>
    </source>
</reference>
<dbReference type="InterPro" id="IPR016169">
    <property type="entry name" value="FAD-bd_PCMH_sub2"/>
</dbReference>
<evidence type="ECO:0000256" key="5">
    <source>
        <dbReference type="ARBA" id="ARBA00023002"/>
    </source>
</evidence>
<dbReference type="Proteomes" id="UP000297245">
    <property type="component" value="Unassembled WGS sequence"/>
</dbReference>
<dbReference type="InterPro" id="IPR006094">
    <property type="entry name" value="Oxid_FAD_bind_N"/>
</dbReference>